<dbReference type="STRING" id="1601833.SAMN05518684_12718"/>
<gene>
    <name evidence="4" type="ORF">SAMN05518684_12718</name>
</gene>
<dbReference type="RefSeq" id="WP_093056039.1">
    <property type="nucleotide sequence ID" value="NZ_FOGT01000027.1"/>
</dbReference>
<dbReference type="PANTHER" id="PTHR13778">
    <property type="entry name" value="GLYCOSYLTRANSFERASE 8 DOMAIN-CONTAINING PROTEIN"/>
    <property type="match status" value="1"/>
</dbReference>
<dbReference type="InterPro" id="IPR029044">
    <property type="entry name" value="Nucleotide-diphossugar_trans"/>
</dbReference>
<dbReference type="AlphaFoldDB" id="A0A1H9X6V1"/>
<dbReference type="OrthoDB" id="5672604at2"/>
<dbReference type="SUPFAM" id="SSF53448">
    <property type="entry name" value="Nucleotide-diphospho-sugar transferases"/>
    <property type="match status" value="1"/>
</dbReference>
<dbReference type="PANTHER" id="PTHR13778:SF47">
    <property type="entry name" value="LIPOPOLYSACCHARIDE 1,3-GALACTOSYLTRANSFERASE"/>
    <property type="match status" value="1"/>
</dbReference>
<sequence>METIHIVTAANNKYAEPLAVMLYSLLKNKTSDMPVKIYIIDSRLTFQNKRKITKAIQPYKSEVKFLKIDSSRYSQLKTSGHLTKETYYRFSIPDILDKTIQKALYLDCDMVVKGDVTDLWNHDLGNNIVGAVENPGLTHRFKDLSIPETSKYFNAGVLLINLKKWREKNMTKHLLHYIKKNHSKIKLCSQDPLNALLHNKWLKIDPAWNYQVFRYSDLKIEPSIIHFTTYKKPWEGYKPNFFEEYFKYAEEAGLN</sequence>
<dbReference type="GO" id="GO:0046872">
    <property type="term" value="F:metal ion binding"/>
    <property type="evidence" value="ECO:0007669"/>
    <property type="project" value="UniProtKB-KW"/>
</dbReference>
<keyword evidence="1" id="KW-0328">Glycosyltransferase</keyword>
<evidence type="ECO:0000256" key="3">
    <source>
        <dbReference type="ARBA" id="ARBA00022723"/>
    </source>
</evidence>
<evidence type="ECO:0000313" key="5">
    <source>
        <dbReference type="Proteomes" id="UP000198571"/>
    </source>
</evidence>
<dbReference type="CDD" id="cd04194">
    <property type="entry name" value="GT8_A4GalT_like"/>
    <property type="match status" value="1"/>
</dbReference>
<organism evidence="4 5">
    <name type="scientific">Salipaludibacillus aurantiacus</name>
    <dbReference type="NCBI Taxonomy" id="1601833"/>
    <lineage>
        <taxon>Bacteria</taxon>
        <taxon>Bacillati</taxon>
        <taxon>Bacillota</taxon>
        <taxon>Bacilli</taxon>
        <taxon>Bacillales</taxon>
        <taxon>Bacillaceae</taxon>
    </lineage>
</organism>
<dbReference type="Proteomes" id="UP000198571">
    <property type="component" value="Unassembled WGS sequence"/>
</dbReference>
<proteinExistence type="predicted"/>
<dbReference type="InterPro" id="IPR002495">
    <property type="entry name" value="Glyco_trans_8"/>
</dbReference>
<name>A0A1H9X6V1_9BACI</name>
<keyword evidence="3" id="KW-0479">Metal-binding</keyword>
<protein>
    <submittedName>
        <fullName evidence="4">Lipopolysaccharide biosynthesis protein, LPS:glycosyltransferase</fullName>
    </submittedName>
</protein>
<accession>A0A1H9X6V1</accession>
<keyword evidence="2 4" id="KW-0808">Transferase</keyword>
<dbReference type="GO" id="GO:0016757">
    <property type="term" value="F:glycosyltransferase activity"/>
    <property type="evidence" value="ECO:0007669"/>
    <property type="project" value="UniProtKB-KW"/>
</dbReference>
<dbReference type="Gene3D" id="3.90.550.10">
    <property type="entry name" value="Spore Coat Polysaccharide Biosynthesis Protein SpsA, Chain A"/>
    <property type="match status" value="1"/>
</dbReference>
<dbReference type="EMBL" id="FOGT01000027">
    <property type="protein sequence ID" value="SES41809.1"/>
    <property type="molecule type" value="Genomic_DNA"/>
</dbReference>
<dbReference type="Pfam" id="PF01501">
    <property type="entry name" value="Glyco_transf_8"/>
    <property type="match status" value="1"/>
</dbReference>
<evidence type="ECO:0000256" key="1">
    <source>
        <dbReference type="ARBA" id="ARBA00022676"/>
    </source>
</evidence>
<evidence type="ECO:0000256" key="2">
    <source>
        <dbReference type="ARBA" id="ARBA00022679"/>
    </source>
</evidence>
<dbReference type="InterPro" id="IPR050748">
    <property type="entry name" value="Glycosyltrans_8_dom-fam"/>
</dbReference>
<evidence type="ECO:0000313" key="4">
    <source>
        <dbReference type="EMBL" id="SES41809.1"/>
    </source>
</evidence>
<keyword evidence="5" id="KW-1185">Reference proteome</keyword>
<reference evidence="5" key="1">
    <citation type="submission" date="2016-10" db="EMBL/GenBank/DDBJ databases">
        <authorList>
            <person name="Varghese N."/>
            <person name="Submissions S."/>
        </authorList>
    </citation>
    <scope>NUCLEOTIDE SEQUENCE [LARGE SCALE GENOMIC DNA]</scope>
    <source>
        <strain evidence="5">S9</strain>
    </source>
</reference>